<protein>
    <recommendedName>
        <fullName evidence="4">Cytochrome b5 heme-binding domain-containing protein</fullName>
    </recommendedName>
</protein>
<dbReference type="Proteomes" id="UP000243579">
    <property type="component" value="Unassembled WGS sequence"/>
</dbReference>
<comment type="caution">
    <text evidence="2">The sequence shown here is derived from an EMBL/GenBank/DDBJ whole genome shotgun (WGS) entry which is preliminary data.</text>
</comment>
<keyword evidence="1" id="KW-1133">Transmembrane helix</keyword>
<feature type="transmembrane region" description="Helical" evidence="1">
    <location>
        <begin position="6"/>
        <end position="23"/>
    </location>
</feature>
<keyword evidence="1" id="KW-0812">Transmembrane</keyword>
<organism evidence="2 3">
    <name type="scientific">Achlya hypogyna</name>
    <name type="common">Oomycete</name>
    <name type="synonym">Protoachlya hypogyna</name>
    <dbReference type="NCBI Taxonomy" id="1202772"/>
    <lineage>
        <taxon>Eukaryota</taxon>
        <taxon>Sar</taxon>
        <taxon>Stramenopiles</taxon>
        <taxon>Oomycota</taxon>
        <taxon>Saprolegniomycetes</taxon>
        <taxon>Saprolegniales</taxon>
        <taxon>Achlyaceae</taxon>
        <taxon>Achlya</taxon>
    </lineage>
</organism>
<dbReference type="Gene3D" id="3.10.120.10">
    <property type="entry name" value="Cytochrome b5-like heme/steroid binding domain"/>
    <property type="match status" value="2"/>
</dbReference>
<dbReference type="SUPFAM" id="SSF55856">
    <property type="entry name" value="Cytochrome b5-like heme/steroid binding domain"/>
    <property type="match status" value="1"/>
</dbReference>
<accession>A0A1V9ZJK5</accession>
<dbReference type="EMBL" id="JNBR01000089">
    <property type="protein sequence ID" value="OQR98172.1"/>
    <property type="molecule type" value="Genomic_DNA"/>
</dbReference>
<keyword evidence="1" id="KW-0472">Membrane</keyword>
<evidence type="ECO:0000313" key="2">
    <source>
        <dbReference type="EMBL" id="OQR98172.1"/>
    </source>
</evidence>
<keyword evidence="3" id="KW-1185">Reference proteome</keyword>
<gene>
    <name evidence="2" type="ORF">ACHHYP_09034</name>
</gene>
<evidence type="ECO:0000256" key="1">
    <source>
        <dbReference type="SAM" id="Phobius"/>
    </source>
</evidence>
<reference evidence="2 3" key="1">
    <citation type="journal article" date="2014" name="Genome Biol. Evol.">
        <title>The secreted proteins of Achlya hypogyna and Thraustotheca clavata identify the ancestral oomycete secretome and reveal gene acquisitions by horizontal gene transfer.</title>
        <authorList>
            <person name="Misner I."/>
            <person name="Blouin N."/>
            <person name="Leonard G."/>
            <person name="Richards T.A."/>
            <person name="Lane C.E."/>
        </authorList>
    </citation>
    <scope>NUCLEOTIDE SEQUENCE [LARGE SCALE GENOMIC DNA]</scope>
    <source>
        <strain evidence="2 3">ATCC 48635</strain>
    </source>
</reference>
<dbReference type="InterPro" id="IPR036400">
    <property type="entry name" value="Cyt_B5-like_heme/steroid_sf"/>
</dbReference>
<dbReference type="AlphaFoldDB" id="A0A1V9ZJK5"/>
<proteinExistence type="predicted"/>
<dbReference type="OrthoDB" id="194358at2759"/>
<name>A0A1V9ZJK5_ACHHY</name>
<sequence length="260" mass="27973">MPRVDIAVAVLSLGAAAALYYALRRAPGYLGGRFISMAELRAQPTWVSLCGVVFETAGLPGFVGESGTFGNIGGHDATLIFCGRILCQRTDGGDSVAATLDTDVDKDTVSAEEAAVLQGWMATFHRQFPIVGIMANMYRDAKWNTVRAVLDKPSSEAKCPLGFGKRPYPVTLRPCLATPNGPWIIFNGTRYDVSNAALFEPTSPFHVYIGHDITFALAIGSVDPKDFDQPLTADTNLTYAQQKLLAQYQNAFSSTLAVIA</sequence>
<evidence type="ECO:0000313" key="3">
    <source>
        <dbReference type="Proteomes" id="UP000243579"/>
    </source>
</evidence>
<evidence type="ECO:0008006" key="4">
    <source>
        <dbReference type="Google" id="ProtNLM"/>
    </source>
</evidence>